<reference evidence="2" key="1">
    <citation type="journal article" date="2021" name="Nat. Commun.">
        <title>Genetic determinants of endophytism in the Arabidopsis root mycobiome.</title>
        <authorList>
            <person name="Mesny F."/>
            <person name="Miyauchi S."/>
            <person name="Thiergart T."/>
            <person name="Pickel B."/>
            <person name="Atanasova L."/>
            <person name="Karlsson M."/>
            <person name="Huettel B."/>
            <person name="Barry K.W."/>
            <person name="Haridas S."/>
            <person name="Chen C."/>
            <person name="Bauer D."/>
            <person name="Andreopoulos W."/>
            <person name="Pangilinan J."/>
            <person name="LaButti K."/>
            <person name="Riley R."/>
            <person name="Lipzen A."/>
            <person name="Clum A."/>
            <person name="Drula E."/>
            <person name="Henrissat B."/>
            <person name="Kohler A."/>
            <person name="Grigoriev I.V."/>
            <person name="Martin F.M."/>
            <person name="Hacquard S."/>
        </authorList>
    </citation>
    <scope>NUCLEOTIDE SEQUENCE</scope>
    <source>
        <strain evidence="2">MPI-CAGE-CH-0230</strain>
    </source>
</reference>
<name>A0A9P8XQD7_9PEZI</name>
<feature type="region of interest" description="Disordered" evidence="1">
    <location>
        <begin position="660"/>
        <end position="718"/>
    </location>
</feature>
<proteinExistence type="predicted"/>
<dbReference type="AlphaFoldDB" id="A0A9P8XQD7"/>
<feature type="compositionally biased region" description="Basic residues" evidence="1">
    <location>
        <begin position="150"/>
        <end position="160"/>
    </location>
</feature>
<dbReference type="Proteomes" id="UP000756346">
    <property type="component" value="Unassembled WGS sequence"/>
</dbReference>
<comment type="caution">
    <text evidence="2">The sequence shown here is derived from an EMBL/GenBank/DDBJ whole genome shotgun (WGS) entry which is preliminary data.</text>
</comment>
<feature type="compositionally biased region" description="Low complexity" evidence="1">
    <location>
        <begin position="690"/>
        <end position="705"/>
    </location>
</feature>
<feature type="region of interest" description="Disordered" evidence="1">
    <location>
        <begin position="408"/>
        <end position="452"/>
    </location>
</feature>
<accession>A0A9P8XQD7</accession>
<dbReference type="RefSeq" id="XP_046004430.1">
    <property type="nucleotide sequence ID" value="XM_046162847.1"/>
</dbReference>
<evidence type="ECO:0000313" key="2">
    <source>
        <dbReference type="EMBL" id="KAH7012054.1"/>
    </source>
</evidence>
<feature type="region of interest" description="Disordered" evidence="1">
    <location>
        <begin position="108"/>
        <end position="198"/>
    </location>
</feature>
<evidence type="ECO:0000313" key="3">
    <source>
        <dbReference type="Proteomes" id="UP000756346"/>
    </source>
</evidence>
<dbReference type="GeneID" id="70192393"/>
<sequence length="1013" mass="108905">MYCHPPGHDCRAAVAEVVRSARSGSSIFDELANDSLVQLCFEEWLRARSTANEPLGISLRRDPVTDGPFCSSLIHHAASQQRQGDAALDVYGPIGPENTAPLPVRAEVPVQSHNGPGMLLGEPSASEPPVASPSAVVDHDTGSDAQTQANKRKRKRKPKNGPKPPASDLSSQNQARDEPRTPKGAPEVSTSPAGVSSASEAAVAVIPEAVELIEKSAKDPSEFYQRCNVLSIATPEDPHPNRARELFCFVSQYEADHKTDWLRALVAYLLLHKLGQKISGCRWVHLTELVLLGREYDPKAYTAIKNAGAKGFVINKLLTDLADEENNGQEPSDGYGPLAVLAKKDDTFFLKMYKRSTLYERYLRQLKEENVMEAAAPFREPMKAILKCGEGLVVDDYATSWADHFRQKQKESSTLPVVSPEARQPSPDTGRPSNGSGVEPAQDNGRPDGGVATHESIAAATRTCPPPAQTSLDLLSQIRNSAPSLPLATAWLPTTVPVSHEPLVTDDVIGSDYDLGTDEVLGVDGVVQSYRSEARTGELVQFEPTSAFPSRQIAATRGRRRGLSAADALESGGLHKRARREPTSTTLEQTTPATPSAIGGEMPSISEAANEALAGSSAITTGHQVTDIHSVMAPRQEAGLISCSTRHIATVTATFGGNTACQPQFPSPDLRPQASHQQIAEAGTQHDSDTSSVVTPTGSPSSVTSARGTNTPSSYQTDDEAMSVALGSQTCTTPDGVTRTPNVALGLGAPSEPGTELNVPAPTPITTLSPTSPIKILVTSCRAKPTGIPGQFVFDPPGPCQVAEFTPEVEEEDEFLDPNFRPGMPSGYEKSFFDGSTIPSLKQLEEAARALKPGEILCQPLSLTSLTINGRKLESDELASNLSKLDATKLEWPPSFTEPFKACFEELKPQIARLYGPGRKCYPAFYYLECGTVKCPKDALGYLFIPVATLLVSSKSAGDNKIRFIRHCIRNKKAETIIIGSVTRPALMIMHKMDYVQVHVSPILFLLCGVYEE</sequence>
<feature type="compositionally biased region" description="Low complexity" evidence="1">
    <location>
        <begin position="122"/>
        <end position="136"/>
    </location>
</feature>
<dbReference type="EMBL" id="JAGTJQ010000015">
    <property type="protein sequence ID" value="KAH7012054.1"/>
    <property type="molecule type" value="Genomic_DNA"/>
</dbReference>
<feature type="compositionally biased region" description="Polar residues" evidence="1">
    <location>
        <begin position="706"/>
        <end position="716"/>
    </location>
</feature>
<protein>
    <submittedName>
        <fullName evidence="2">Uncharacterized protein</fullName>
    </submittedName>
</protein>
<keyword evidence="3" id="KW-1185">Reference proteome</keyword>
<organism evidence="2 3">
    <name type="scientific">Microdochium trichocladiopsis</name>
    <dbReference type="NCBI Taxonomy" id="1682393"/>
    <lineage>
        <taxon>Eukaryota</taxon>
        <taxon>Fungi</taxon>
        <taxon>Dikarya</taxon>
        <taxon>Ascomycota</taxon>
        <taxon>Pezizomycotina</taxon>
        <taxon>Sordariomycetes</taxon>
        <taxon>Xylariomycetidae</taxon>
        <taxon>Xylariales</taxon>
        <taxon>Microdochiaceae</taxon>
        <taxon>Microdochium</taxon>
    </lineage>
</organism>
<evidence type="ECO:0000256" key="1">
    <source>
        <dbReference type="SAM" id="MobiDB-lite"/>
    </source>
</evidence>
<feature type="region of interest" description="Disordered" evidence="1">
    <location>
        <begin position="557"/>
        <end position="602"/>
    </location>
</feature>
<feature type="compositionally biased region" description="Polar residues" evidence="1">
    <location>
        <begin position="583"/>
        <end position="594"/>
    </location>
</feature>
<gene>
    <name evidence="2" type="ORF">B0I36DRAFT_436736</name>
</gene>